<dbReference type="EMBL" id="QNRX01000001">
    <property type="protein sequence ID" value="RBP70108.1"/>
    <property type="molecule type" value="Genomic_DNA"/>
</dbReference>
<sequence length="531" mass="59443">MERFVAVLDGAKSGWNKIDKRKKVLMITFLVSILAFVSIYTYFTQRTEYVTLFSDLELSDAGNIVSDLETKKMKYKLENGGSDILIDKKQVDEYRLQLAMNAMMPENSTGFEIFDDTGLMATEEDREIMYQRALTGELQRSIMSLEAIKSAKVHLVMPEKSIFEKEDKEASASVIVDVKPNQKVTNDMVKGIASLVSGAVDNLPEKNIQVIDSKGNLLSAFLQEDTELNATDIASGYQEIKKQFESELESNLDDLLGSAYGKDKIKISVYADLDFDSEESTIITYQEPVLRSEQVSASGDTIEMQNATGGNIDDNVSNVVESQQGSGSTYERTINNELNSTTTQRIKAPGKVNKLTTSVIYDGELANRDIQSIQNIVASATGYNVERGDVITVEGVIFDKTSEKQLEEELRAIELEELNNRSLFEKYGEYVIFALLSALGIVILIALIRLIFSRRKQKELFANRELAQGQLAMDLQPEATAMEMLRMANEEDTKQSLNIEVKTDAKEVKAQNYAKDNPEIVADLIKTWIQE</sequence>
<keyword evidence="7 10" id="KW-0472">Membrane</keyword>
<gene>
    <name evidence="13" type="ORF">DES36_101162</name>
</gene>
<evidence type="ECO:0000256" key="1">
    <source>
        <dbReference type="ARBA" id="ARBA00004117"/>
    </source>
</evidence>
<evidence type="ECO:0000256" key="4">
    <source>
        <dbReference type="ARBA" id="ARBA00022475"/>
    </source>
</evidence>
<comment type="subcellular location">
    <subcellularLocation>
        <location evidence="1 9">Bacterial flagellum basal body</location>
    </subcellularLocation>
    <subcellularLocation>
        <location evidence="2">Cell membrane</location>
        <topology evidence="2">Multi-pass membrane protein</topology>
    </subcellularLocation>
</comment>
<dbReference type="InterPro" id="IPR000067">
    <property type="entry name" value="FlgMring_FliF"/>
</dbReference>
<evidence type="ECO:0000313" key="14">
    <source>
        <dbReference type="Proteomes" id="UP000253490"/>
    </source>
</evidence>
<evidence type="ECO:0000256" key="9">
    <source>
        <dbReference type="PIRNR" id="PIRNR004862"/>
    </source>
</evidence>
<dbReference type="PIRSF" id="PIRSF004862">
    <property type="entry name" value="FliF"/>
    <property type="match status" value="1"/>
</dbReference>
<keyword evidence="13" id="KW-0969">Cilium</keyword>
<evidence type="ECO:0000313" key="13">
    <source>
        <dbReference type="EMBL" id="RBP70108.1"/>
    </source>
</evidence>
<accession>A0A366IIK6</accession>
<feature type="transmembrane region" description="Helical" evidence="10">
    <location>
        <begin position="430"/>
        <end position="452"/>
    </location>
</feature>
<reference evidence="13 14" key="1">
    <citation type="submission" date="2018-06" db="EMBL/GenBank/DDBJ databases">
        <title>Genomic Encyclopedia of Type Strains, Phase IV (KMG-IV): sequencing the most valuable type-strain genomes for metagenomic binning, comparative biology and taxonomic classification.</title>
        <authorList>
            <person name="Goeker M."/>
        </authorList>
    </citation>
    <scope>NUCLEOTIDE SEQUENCE [LARGE SCALE GENOMIC DNA]</scope>
    <source>
        <strain evidence="13 14">DSM 22112</strain>
    </source>
</reference>
<evidence type="ECO:0000256" key="5">
    <source>
        <dbReference type="ARBA" id="ARBA00022692"/>
    </source>
</evidence>
<keyword evidence="13" id="KW-0966">Cell projection</keyword>
<dbReference type="AlphaFoldDB" id="A0A366IIK6"/>
<dbReference type="Proteomes" id="UP000253490">
    <property type="component" value="Unassembled WGS sequence"/>
</dbReference>
<dbReference type="GO" id="GO:0071973">
    <property type="term" value="P:bacterial-type flagellum-dependent cell motility"/>
    <property type="evidence" value="ECO:0007669"/>
    <property type="project" value="InterPro"/>
</dbReference>
<dbReference type="InterPro" id="IPR043427">
    <property type="entry name" value="YscJ/FliF"/>
</dbReference>
<organism evidence="13 14">
    <name type="scientific">Alkalibaculum bacchi</name>
    <dbReference type="NCBI Taxonomy" id="645887"/>
    <lineage>
        <taxon>Bacteria</taxon>
        <taxon>Bacillati</taxon>
        <taxon>Bacillota</taxon>
        <taxon>Clostridia</taxon>
        <taxon>Eubacteriales</taxon>
        <taxon>Eubacteriaceae</taxon>
        <taxon>Alkalibaculum</taxon>
    </lineage>
</organism>
<keyword evidence="14" id="KW-1185">Reference proteome</keyword>
<dbReference type="InterPro" id="IPR013556">
    <property type="entry name" value="Flag_M-ring_C"/>
</dbReference>
<evidence type="ECO:0000256" key="8">
    <source>
        <dbReference type="ARBA" id="ARBA00023143"/>
    </source>
</evidence>
<keyword evidence="13" id="KW-0282">Flagellum</keyword>
<proteinExistence type="inferred from homology"/>
<dbReference type="Pfam" id="PF01514">
    <property type="entry name" value="YscJ_FliF"/>
    <property type="match status" value="1"/>
</dbReference>
<evidence type="ECO:0000256" key="2">
    <source>
        <dbReference type="ARBA" id="ARBA00004651"/>
    </source>
</evidence>
<feature type="transmembrane region" description="Helical" evidence="10">
    <location>
        <begin position="24"/>
        <end position="43"/>
    </location>
</feature>
<keyword evidence="6 10" id="KW-1133">Transmembrane helix</keyword>
<feature type="domain" description="Flagellar M-ring N-terminal" evidence="11">
    <location>
        <begin position="45"/>
        <end position="219"/>
    </location>
</feature>
<keyword evidence="4" id="KW-1003">Cell membrane</keyword>
<evidence type="ECO:0000256" key="7">
    <source>
        <dbReference type="ARBA" id="ARBA00023136"/>
    </source>
</evidence>
<comment type="similarity">
    <text evidence="3 9">Belongs to the FliF family.</text>
</comment>
<dbReference type="PANTHER" id="PTHR30046">
    <property type="entry name" value="FLAGELLAR M-RING PROTEIN"/>
    <property type="match status" value="1"/>
</dbReference>
<evidence type="ECO:0000256" key="6">
    <source>
        <dbReference type="ARBA" id="ARBA00022989"/>
    </source>
</evidence>
<evidence type="ECO:0000259" key="12">
    <source>
        <dbReference type="Pfam" id="PF08345"/>
    </source>
</evidence>
<dbReference type="NCBIfam" id="TIGR00206">
    <property type="entry name" value="fliF"/>
    <property type="match status" value="1"/>
</dbReference>
<keyword evidence="5 10" id="KW-0812">Transmembrane</keyword>
<comment type="caution">
    <text evidence="13">The sequence shown here is derived from an EMBL/GenBank/DDBJ whole genome shotgun (WGS) entry which is preliminary data.</text>
</comment>
<dbReference type="PANTHER" id="PTHR30046:SF0">
    <property type="entry name" value="FLAGELLAR M-RING PROTEIN"/>
    <property type="match status" value="1"/>
</dbReference>
<dbReference type="RefSeq" id="WP_113919317.1">
    <property type="nucleotide sequence ID" value="NZ_QNRX01000001.1"/>
</dbReference>
<name>A0A366IIK6_9FIRM</name>
<keyword evidence="8 9" id="KW-0975">Bacterial flagellum</keyword>
<protein>
    <recommendedName>
        <fullName evidence="9">Flagellar M-ring protein</fullName>
    </recommendedName>
</protein>
<evidence type="ECO:0000256" key="3">
    <source>
        <dbReference type="ARBA" id="ARBA00007971"/>
    </source>
</evidence>
<dbReference type="GO" id="GO:0005886">
    <property type="term" value="C:plasma membrane"/>
    <property type="evidence" value="ECO:0007669"/>
    <property type="project" value="UniProtKB-SubCell"/>
</dbReference>
<dbReference type="Gene3D" id="3.30.300.30">
    <property type="match status" value="1"/>
</dbReference>
<comment type="function">
    <text evidence="9">The M ring may be actively involved in energy transduction.</text>
</comment>
<dbReference type="GO" id="GO:0003774">
    <property type="term" value="F:cytoskeletal motor activity"/>
    <property type="evidence" value="ECO:0007669"/>
    <property type="project" value="InterPro"/>
</dbReference>
<dbReference type="InterPro" id="IPR045851">
    <property type="entry name" value="AMP-bd_C_sf"/>
</dbReference>
<dbReference type="GO" id="GO:0009431">
    <property type="term" value="C:bacterial-type flagellum basal body, MS ring"/>
    <property type="evidence" value="ECO:0007669"/>
    <property type="project" value="InterPro"/>
</dbReference>
<dbReference type="PRINTS" id="PR01009">
    <property type="entry name" value="FLGMRINGFLIF"/>
</dbReference>
<dbReference type="OrthoDB" id="9807026at2"/>
<evidence type="ECO:0000259" key="11">
    <source>
        <dbReference type="Pfam" id="PF01514"/>
    </source>
</evidence>
<dbReference type="InterPro" id="IPR006182">
    <property type="entry name" value="FliF_N_dom"/>
</dbReference>
<evidence type="ECO:0000256" key="10">
    <source>
        <dbReference type="SAM" id="Phobius"/>
    </source>
</evidence>
<feature type="domain" description="Flagellar M-ring C-terminal" evidence="12">
    <location>
        <begin position="256"/>
        <end position="398"/>
    </location>
</feature>
<dbReference type="Pfam" id="PF08345">
    <property type="entry name" value="YscJ_FliF_C"/>
    <property type="match status" value="1"/>
</dbReference>